<proteinExistence type="predicted"/>
<dbReference type="OrthoDB" id="2157530at2759"/>
<gene>
    <name evidence="2" type="ORF">BCR38DRAFT_412901</name>
</gene>
<reference evidence="2 3" key="1">
    <citation type="submission" date="2016-07" db="EMBL/GenBank/DDBJ databases">
        <title>Pervasive Adenine N6-methylation of Active Genes in Fungi.</title>
        <authorList>
            <consortium name="DOE Joint Genome Institute"/>
            <person name="Mondo S.J."/>
            <person name="Dannebaum R.O."/>
            <person name="Kuo R.C."/>
            <person name="Labutti K."/>
            <person name="Haridas S."/>
            <person name="Kuo A."/>
            <person name="Salamov A."/>
            <person name="Ahrendt S.R."/>
            <person name="Lipzen A."/>
            <person name="Sullivan W."/>
            <person name="Andreopoulos W.B."/>
            <person name="Clum A."/>
            <person name="Lindquist E."/>
            <person name="Daum C."/>
            <person name="Ramamoorthy G.K."/>
            <person name="Gryganskyi A."/>
            <person name="Culley D."/>
            <person name="Magnuson J.K."/>
            <person name="James T.Y."/>
            <person name="O'Malley M.A."/>
            <person name="Stajich J.E."/>
            <person name="Spatafora J.W."/>
            <person name="Visel A."/>
            <person name="Grigoriev I.V."/>
        </authorList>
    </citation>
    <scope>NUCLEOTIDE SEQUENCE [LARGE SCALE GENOMIC DNA]</scope>
    <source>
        <strain evidence="2 3">CBS 129021</strain>
    </source>
</reference>
<dbReference type="AlphaFoldDB" id="A0A1Y2DJ41"/>
<dbReference type="EMBL" id="MCFJ01000014">
    <property type="protein sequence ID" value="ORY59196.1"/>
    <property type="molecule type" value="Genomic_DNA"/>
</dbReference>
<dbReference type="InParanoid" id="A0A1Y2DJ41"/>
<evidence type="ECO:0000313" key="3">
    <source>
        <dbReference type="Proteomes" id="UP000193689"/>
    </source>
</evidence>
<name>A0A1Y2DJ41_9PEZI</name>
<comment type="caution">
    <text evidence="2">The sequence shown here is derived from an EMBL/GenBank/DDBJ whole genome shotgun (WGS) entry which is preliminary data.</text>
</comment>
<protein>
    <submittedName>
        <fullName evidence="2">Uncharacterized protein</fullName>
    </submittedName>
</protein>
<feature type="compositionally biased region" description="Low complexity" evidence="1">
    <location>
        <begin position="68"/>
        <end position="86"/>
    </location>
</feature>
<sequence>MTPKNWDTNTTNQLLQALIAHGALTSPSPGRPFSTVTGWDAIIAEMVQHGHNFTKVSMQSSADGSDTARPAAGPASPSATAVPAPSRSRHSDSAGSFSSRPAPRAPVSAGQLDGREEYKDNIDAVSKDERAKTLNMLKHRLVVIRERSFRSILRGFSYTWDELSFTEDLIASKESLMKIESNLRDTLVRSRHPFDVRMTWVNVMRVNQTDDEKP</sequence>
<organism evidence="2 3">
    <name type="scientific">Pseudomassariella vexata</name>
    <dbReference type="NCBI Taxonomy" id="1141098"/>
    <lineage>
        <taxon>Eukaryota</taxon>
        <taxon>Fungi</taxon>
        <taxon>Dikarya</taxon>
        <taxon>Ascomycota</taxon>
        <taxon>Pezizomycotina</taxon>
        <taxon>Sordariomycetes</taxon>
        <taxon>Xylariomycetidae</taxon>
        <taxon>Amphisphaeriales</taxon>
        <taxon>Pseudomassariaceae</taxon>
        <taxon>Pseudomassariella</taxon>
    </lineage>
</organism>
<dbReference type="RefSeq" id="XP_040711890.1">
    <property type="nucleotide sequence ID" value="XM_040858757.1"/>
</dbReference>
<dbReference type="GeneID" id="63774969"/>
<feature type="region of interest" description="Disordered" evidence="1">
    <location>
        <begin position="57"/>
        <end position="121"/>
    </location>
</feature>
<evidence type="ECO:0000256" key="1">
    <source>
        <dbReference type="SAM" id="MobiDB-lite"/>
    </source>
</evidence>
<dbReference type="Proteomes" id="UP000193689">
    <property type="component" value="Unassembled WGS sequence"/>
</dbReference>
<evidence type="ECO:0000313" key="2">
    <source>
        <dbReference type="EMBL" id="ORY59196.1"/>
    </source>
</evidence>
<accession>A0A1Y2DJ41</accession>
<keyword evidence="3" id="KW-1185">Reference proteome</keyword>